<dbReference type="GO" id="GO:0003855">
    <property type="term" value="F:3-dehydroquinate dehydratase activity"/>
    <property type="evidence" value="ECO:0007669"/>
    <property type="project" value="UniProtKB-EC"/>
</dbReference>
<keyword evidence="9" id="KW-0804">Transcription</keyword>
<dbReference type="PANTHER" id="PTHR11945">
    <property type="entry name" value="MADS BOX PROTEIN"/>
    <property type="match status" value="1"/>
</dbReference>
<dbReference type="GO" id="GO:0006352">
    <property type="term" value="P:DNA-templated transcription initiation"/>
    <property type="evidence" value="ECO:0007669"/>
    <property type="project" value="InterPro"/>
</dbReference>
<dbReference type="SUPFAM" id="SSF57933">
    <property type="entry name" value="TAZ domain"/>
    <property type="match status" value="2"/>
</dbReference>
<keyword evidence="4" id="KW-0479">Metal-binding</keyword>
<dbReference type="InterPro" id="IPR033896">
    <property type="entry name" value="MEF2-like_N"/>
</dbReference>
<dbReference type="Gene3D" id="1.20.1020.10">
    <property type="entry name" value="TAZ domain"/>
    <property type="match status" value="2"/>
</dbReference>
<keyword evidence="6" id="KW-0862">Zinc</keyword>
<dbReference type="GO" id="GO:0005669">
    <property type="term" value="C:transcription factor TFIID complex"/>
    <property type="evidence" value="ECO:0007669"/>
    <property type="project" value="InterPro"/>
</dbReference>
<dbReference type="PROSITE" id="PS00350">
    <property type="entry name" value="MADS_BOX_1"/>
    <property type="match status" value="1"/>
</dbReference>
<keyword evidence="16" id="KW-1185">Reference proteome</keyword>
<feature type="region of interest" description="Disordered" evidence="12">
    <location>
        <begin position="1333"/>
        <end position="1467"/>
    </location>
</feature>
<dbReference type="SUPFAM" id="SSF52304">
    <property type="entry name" value="Type II 3-dehydroquinate dehydratase"/>
    <property type="match status" value="1"/>
</dbReference>
<dbReference type="STRING" id="74557.A0A1V9ZZY0"/>
<evidence type="ECO:0000256" key="10">
    <source>
        <dbReference type="ARBA" id="ARBA00023239"/>
    </source>
</evidence>
<dbReference type="GO" id="GO:0046983">
    <property type="term" value="F:protein dimerization activity"/>
    <property type="evidence" value="ECO:0007669"/>
    <property type="project" value="InterPro"/>
</dbReference>
<keyword evidence="5" id="KW-0863">Zinc-finger</keyword>
<feature type="compositionally biased region" description="Polar residues" evidence="12">
    <location>
        <begin position="824"/>
        <end position="835"/>
    </location>
</feature>
<dbReference type="GO" id="GO:0000978">
    <property type="term" value="F:RNA polymerase II cis-regulatory region sequence-specific DNA binding"/>
    <property type="evidence" value="ECO:0007669"/>
    <property type="project" value="TreeGrafter"/>
</dbReference>
<keyword evidence="8" id="KW-0238">DNA-binding</keyword>
<dbReference type="InterPro" id="IPR036441">
    <property type="entry name" value="DHquinase_II_sf"/>
</dbReference>
<dbReference type="Pfam" id="PF01220">
    <property type="entry name" value="DHquinase_II"/>
    <property type="match status" value="1"/>
</dbReference>
<feature type="compositionally biased region" description="Basic and acidic residues" evidence="12">
    <location>
        <begin position="1413"/>
        <end position="1448"/>
    </location>
</feature>
<evidence type="ECO:0000256" key="8">
    <source>
        <dbReference type="ARBA" id="ARBA00023125"/>
    </source>
</evidence>
<dbReference type="Proteomes" id="UP000243217">
    <property type="component" value="Unassembled WGS sequence"/>
</dbReference>
<evidence type="ECO:0000259" key="14">
    <source>
        <dbReference type="PROSITE" id="PS50134"/>
    </source>
</evidence>
<comment type="similarity">
    <text evidence="2">Belongs to the TAF4 family.</text>
</comment>
<evidence type="ECO:0000256" key="5">
    <source>
        <dbReference type="ARBA" id="ARBA00022771"/>
    </source>
</evidence>
<dbReference type="Gene3D" id="3.40.1810.10">
    <property type="entry name" value="Transcription factor, MADS-box"/>
    <property type="match status" value="1"/>
</dbReference>
<dbReference type="InterPro" id="IPR000197">
    <property type="entry name" value="Znf_TAZ"/>
</dbReference>
<evidence type="ECO:0000256" key="7">
    <source>
        <dbReference type="ARBA" id="ARBA00023015"/>
    </source>
</evidence>
<dbReference type="SMART" id="SM00551">
    <property type="entry name" value="ZnF_TAZ"/>
    <property type="match status" value="1"/>
</dbReference>
<reference evidence="15 16" key="1">
    <citation type="journal article" date="2014" name="Genome Biol. Evol.">
        <title>The secreted proteins of Achlya hypogyna and Thraustotheca clavata identify the ancestral oomycete secretome and reveal gene acquisitions by horizontal gene transfer.</title>
        <authorList>
            <person name="Misner I."/>
            <person name="Blouin N."/>
            <person name="Leonard G."/>
            <person name="Richards T.A."/>
            <person name="Lane C.E."/>
        </authorList>
    </citation>
    <scope>NUCLEOTIDE SEQUENCE [LARGE SCALE GENOMIC DNA]</scope>
    <source>
        <strain evidence="15 16">ATCC 34112</strain>
    </source>
</reference>
<feature type="compositionally biased region" description="Basic and acidic residues" evidence="12">
    <location>
        <begin position="1390"/>
        <end position="1405"/>
    </location>
</feature>
<evidence type="ECO:0000256" key="12">
    <source>
        <dbReference type="SAM" id="MobiDB-lite"/>
    </source>
</evidence>
<dbReference type="InterPro" id="IPR035898">
    <property type="entry name" value="TAZ_dom_sf"/>
</dbReference>
<dbReference type="GO" id="GO:0000981">
    <property type="term" value="F:DNA-binding transcription factor activity, RNA polymerase II-specific"/>
    <property type="evidence" value="ECO:0007669"/>
    <property type="project" value="TreeGrafter"/>
</dbReference>
<evidence type="ECO:0000313" key="15">
    <source>
        <dbReference type="EMBL" id="OQS03592.1"/>
    </source>
</evidence>
<dbReference type="InterPro" id="IPR002100">
    <property type="entry name" value="TF_MADSbox"/>
</dbReference>
<evidence type="ECO:0000256" key="6">
    <source>
        <dbReference type="ARBA" id="ARBA00022833"/>
    </source>
</evidence>
<dbReference type="SUPFAM" id="SSF55455">
    <property type="entry name" value="SRF-like"/>
    <property type="match status" value="1"/>
</dbReference>
<keyword evidence="7" id="KW-0805">Transcription regulation</keyword>
<keyword evidence="11" id="KW-0539">Nucleus</keyword>
<dbReference type="EMBL" id="JNBS01000832">
    <property type="protein sequence ID" value="OQS03592.1"/>
    <property type="molecule type" value="Genomic_DNA"/>
</dbReference>
<feature type="region of interest" description="Disordered" evidence="12">
    <location>
        <begin position="824"/>
        <end position="856"/>
    </location>
</feature>
<evidence type="ECO:0000256" key="11">
    <source>
        <dbReference type="ARBA" id="ARBA00023242"/>
    </source>
</evidence>
<feature type="compositionally biased region" description="Polar residues" evidence="12">
    <location>
        <begin position="1068"/>
        <end position="1078"/>
    </location>
</feature>
<comment type="subcellular location">
    <subcellularLocation>
        <location evidence="1">Nucleus</location>
    </subcellularLocation>
</comment>
<dbReference type="Pfam" id="PF00319">
    <property type="entry name" value="SRF-TF"/>
    <property type="match status" value="1"/>
</dbReference>
<dbReference type="InterPro" id="IPR007900">
    <property type="entry name" value="TAF4_C"/>
</dbReference>
<feature type="domain" description="MADS-box" evidence="13">
    <location>
        <begin position="1117"/>
        <end position="1177"/>
    </location>
</feature>
<name>A0A1V9ZZY0_9STRA</name>
<comment type="caution">
    <text evidence="15">The sequence shown here is derived from an EMBL/GenBank/DDBJ whole genome shotgun (WGS) entry which is preliminary data.</text>
</comment>
<dbReference type="CDD" id="cd00265">
    <property type="entry name" value="MADS_MEF2_like"/>
    <property type="match status" value="1"/>
</dbReference>
<proteinExistence type="inferred from homology"/>
<dbReference type="PRINTS" id="PR00404">
    <property type="entry name" value="MADSDOMAIN"/>
</dbReference>
<evidence type="ECO:0000256" key="1">
    <source>
        <dbReference type="ARBA" id="ARBA00004123"/>
    </source>
</evidence>
<dbReference type="GO" id="GO:0045944">
    <property type="term" value="P:positive regulation of transcription by RNA polymerase II"/>
    <property type="evidence" value="ECO:0007669"/>
    <property type="project" value="InterPro"/>
</dbReference>
<keyword evidence="10" id="KW-0456">Lyase</keyword>
<evidence type="ECO:0000259" key="13">
    <source>
        <dbReference type="PROSITE" id="PS50066"/>
    </source>
</evidence>
<dbReference type="Pfam" id="PF05236">
    <property type="entry name" value="TAF4"/>
    <property type="match status" value="1"/>
</dbReference>
<dbReference type="PROSITE" id="PS50066">
    <property type="entry name" value="MADS_BOX_2"/>
    <property type="match status" value="1"/>
</dbReference>
<evidence type="ECO:0000256" key="3">
    <source>
        <dbReference type="ARBA" id="ARBA00012060"/>
    </source>
</evidence>
<evidence type="ECO:0000256" key="4">
    <source>
        <dbReference type="ARBA" id="ARBA00022723"/>
    </source>
</evidence>
<evidence type="ECO:0000256" key="2">
    <source>
        <dbReference type="ARBA" id="ARBA00006178"/>
    </source>
</evidence>
<feature type="region of interest" description="Disordered" evidence="12">
    <location>
        <begin position="1050"/>
        <end position="1087"/>
    </location>
</feature>
<dbReference type="PROSITE" id="PS50134">
    <property type="entry name" value="ZF_TAZ"/>
    <property type="match status" value="1"/>
</dbReference>
<evidence type="ECO:0000256" key="9">
    <source>
        <dbReference type="ARBA" id="ARBA00023163"/>
    </source>
</evidence>
<sequence length="1467" mass="162810">MGALGSSCHHPRADVAPMYMRPKRRMQSNVSRRTWESPQGCCVVQWTLDAPQKDCDELYNCDVKLPVIRIIRKMPTCSCILSTGLSPKILQQTNHRSNIKPIFTRTCNIVRWDYIWIIEEMHRWLKGGHRLTRTFSSKKKSADEYFLPNLFQPSPSTVETRSSSTSEYDDDIDLLDAELSSLLGPLTDRDDVHDNQPSNEFPKRESIPQQSPTKLPWALAQATETPKQVTPRRIVSSKNVSKIAMGNIHIVNGPCSLIQGDIIAGTKASWTQVKEELKASAAIAGVSITSIHTNHEGIVIDNLLDSSTSTTIIFNGGGLLSKYPAIQRALELTNAKVILIHPGISPDTIPLTNLRYICGFGASTYKIALDSATDRYDDFSYKCNPRLRIKMSAPLDNLLYDEDDDDLDMGVDGYGGSGSMLQPPASLVQPPVSLVQPPASLVQPPASLVQPPPSLIQPQPTMIQPPSSIGIAAQPIVAAPMSYQQTLSSPEEKMRKLFQILQQRYPDKYKLIFADVKGKGAALKTDMNSILDTVKRHLGDAIFSTLSQELGGLMPQRVGGFGEVMKNEPMRYTPPVVQQPTPPVRPTPVSRTQSVDSMRPATADAQSAEKIRFARHLLNHAVSCNAAGSCPVKKCDDIKIFFKHTVICTKGRTGEGCAHCDQLKTLVKLHAEECPIALHDRCPIPFCDDLRKLYSARSGKLQLKPGSPAKTPLQMRQEEENAAAQMPMKAASAPPAVAPKAVPQQAAEYGRILQMVLHCKKCTSIQCPVPGCAESKPNVQEMQNPNTHVARAKTFLQVYNHFESCTNASCPVCTIGRQPIPMSTSVTSMPSQTPKGTPRTAIAPTASSPRSPNQGMGMSGIAKKKVTKPAAPAVSKASFGMPSSIDTASTGTEYEELMPIGQNDLRREADALSHTNIDPAQEKRVMLAGVPKANLLAPKKESWAYNDLFQSHVLQQTMQKSLSQAGVHATDDACDLMGLALHEYLKQILEEMVEISKQRNDTHAIALPNPNGMTTLTALDIVKASTDETFTKMRQQDLDLRAELLEEAKKDEANEKDKGGKRRKAKVQKTNNNTTPNRSLDGKDEEDMDIEELARKDLKSKLLTEGVTADGRWDTRMGRKKIKIQRIDDDRNRQVTFAKRKTGIFKKAMELSKLCDCEIALIVFDSNDKLYQYSSTSVDQILLKYTEYGEPYETKDNGDYDTLFGEGKKKAMESPYASISSHESSPGYSNMGTPTDRMLPPGVSLGLTNDPEQYLLNSHRNNLNKKRTPKGFQQLLQKKDMQYLPPQLYHHNLGMLQSMHGGNPNMMSALPSPSNLHGMLPSPTTANMLLRQDFSPQHNDPSTSSSGHMHLGGMTHEMPDDKSMLGLNLGPNDFGHHPNKQYRPSQDMQHLQHREEIRHPTHYEPHQQQQQPRDNESYESRHMNHRNYDERPPEQNDEQDERKSEINKRALALDSEAAAKRARVASI</sequence>
<dbReference type="InterPro" id="IPR001874">
    <property type="entry name" value="DHquinase_II"/>
</dbReference>
<dbReference type="Pfam" id="PF02135">
    <property type="entry name" value="zf-TAZ"/>
    <property type="match status" value="1"/>
</dbReference>
<feature type="compositionally biased region" description="Polar residues" evidence="12">
    <location>
        <begin position="1334"/>
        <end position="1347"/>
    </location>
</feature>
<dbReference type="EC" id="4.2.1.10" evidence="3"/>
<organism evidence="15 16">
    <name type="scientific">Thraustotheca clavata</name>
    <dbReference type="NCBI Taxonomy" id="74557"/>
    <lineage>
        <taxon>Eukaryota</taxon>
        <taxon>Sar</taxon>
        <taxon>Stramenopiles</taxon>
        <taxon>Oomycota</taxon>
        <taxon>Saprolegniomycetes</taxon>
        <taxon>Saprolegniales</taxon>
        <taxon>Achlyaceae</taxon>
        <taxon>Thraustotheca</taxon>
    </lineage>
</organism>
<dbReference type="PANTHER" id="PTHR11945:SF534">
    <property type="entry name" value="MYOCYTE-SPECIFIC ENHANCER FACTOR 2"/>
    <property type="match status" value="1"/>
</dbReference>
<feature type="region of interest" description="Disordered" evidence="12">
    <location>
        <begin position="185"/>
        <end position="213"/>
    </location>
</feature>
<dbReference type="Gene3D" id="3.40.50.9100">
    <property type="entry name" value="Dehydroquinase, class II"/>
    <property type="match status" value="1"/>
</dbReference>
<feature type="compositionally biased region" description="Polar residues" evidence="12">
    <location>
        <begin position="845"/>
        <end position="856"/>
    </location>
</feature>
<protein>
    <recommendedName>
        <fullName evidence="3">3-dehydroquinate dehydratase</fullName>
        <ecNumber evidence="3">4.2.1.10</ecNumber>
    </recommendedName>
</protein>
<gene>
    <name evidence="15" type="ORF">THRCLA_04091</name>
</gene>
<feature type="region of interest" description="Disordered" evidence="12">
    <location>
        <begin position="572"/>
        <end position="601"/>
    </location>
</feature>
<dbReference type="SMART" id="SM00432">
    <property type="entry name" value="MADS"/>
    <property type="match status" value="1"/>
</dbReference>
<evidence type="ECO:0000313" key="16">
    <source>
        <dbReference type="Proteomes" id="UP000243217"/>
    </source>
</evidence>
<dbReference type="GO" id="GO:0008270">
    <property type="term" value="F:zinc ion binding"/>
    <property type="evidence" value="ECO:0007669"/>
    <property type="project" value="UniProtKB-KW"/>
</dbReference>
<dbReference type="InterPro" id="IPR036879">
    <property type="entry name" value="TF_MADSbox_sf"/>
</dbReference>
<dbReference type="OrthoDB" id="1898716at2759"/>
<accession>A0A1V9ZZY0</accession>
<feature type="domain" description="TAZ-type" evidence="14">
    <location>
        <begin position="604"/>
        <end position="690"/>
    </location>
</feature>